<reference evidence="14 15" key="1">
    <citation type="submission" date="2019-10" db="EMBL/GenBank/DDBJ databases">
        <title>Description of Paenibacillus humi sp. nov.</title>
        <authorList>
            <person name="Carlier A."/>
            <person name="Qi S."/>
        </authorList>
    </citation>
    <scope>NUCLEOTIDE SEQUENCE [LARGE SCALE GENOMIC DNA]</scope>
    <source>
        <strain evidence="14 15">LMG 31461</strain>
    </source>
</reference>
<feature type="transmembrane region" description="Helical" evidence="12">
    <location>
        <begin position="294"/>
        <end position="317"/>
    </location>
</feature>
<evidence type="ECO:0000256" key="1">
    <source>
        <dbReference type="ARBA" id="ARBA00004651"/>
    </source>
</evidence>
<dbReference type="PANTHER" id="PTHR34220">
    <property type="entry name" value="SENSOR HISTIDINE KINASE YPDA"/>
    <property type="match status" value="1"/>
</dbReference>
<keyword evidence="10" id="KW-0902">Two-component regulatory system</keyword>
<dbReference type="Gene3D" id="3.30.565.10">
    <property type="entry name" value="Histidine kinase-like ATPase, C-terminal domain"/>
    <property type="match status" value="1"/>
</dbReference>
<keyword evidence="9 12" id="KW-1133">Transmembrane helix</keyword>
<evidence type="ECO:0000313" key="15">
    <source>
        <dbReference type="Proteomes" id="UP000653578"/>
    </source>
</evidence>
<feature type="transmembrane region" description="Helical" evidence="12">
    <location>
        <begin position="9"/>
        <end position="29"/>
    </location>
</feature>
<dbReference type="SUPFAM" id="SSF55874">
    <property type="entry name" value="ATPase domain of HSP90 chaperone/DNA topoisomerase II/histidine kinase"/>
    <property type="match status" value="1"/>
</dbReference>
<keyword evidence="4" id="KW-0808">Transferase</keyword>
<dbReference type="Gene3D" id="6.10.340.10">
    <property type="match status" value="1"/>
</dbReference>
<evidence type="ECO:0000313" key="14">
    <source>
        <dbReference type="EMBL" id="NOU62831.1"/>
    </source>
</evidence>
<accession>A0ABX1X367</accession>
<comment type="caution">
    <text evidence="14">The sequence shown here is derived from an EMBL/GenBank/DDBJ whole genome shotgun (WGS) entry which is preliminary data.</text>
</comment>
<keyword evidence="3" id="KW-0597">Phosphoprotein</keyword>
<evidence type="ECO:0000256" key="9">
    <source>
        <dbReference type="ARBA" id="ARBA00022989"/>
    </source>
</evidence>
<keyword evidence="11 12" id="KW-0472">Membrane</keyword>
<evidence type="ECO:0000259" key="13">
    <source>
        <dbReference type="Pfam" id="PF06580"/>
    </source>
</evidence>
<dbReference type="Pfam" id="PF06580">
    <property type="entry name" value="His_kinase"/>
    <property type="match status" value="1"/>
</dbReference>
<evidence type="ECO:0000256" key="8">
    <source>
        <dbReference type="ARBA" id="ARBA00022840"/>
    </source>
</evidence>
<evidence type="ECO:0000256" key="4">
    <source>
        <dbReference type="ARBA" id="ARBA00022679"/>
    </source>
</evidence>
<evidence type="ECO:0000256" key="2">
    <source>
        <dbReference type="ARBA" id="ARBA00022475"/>
    </source>
</evidence>
<keyword evidence="5 12" id="KW-0812">Transmembrane</keyword>
<gene>
    <name evidence="14" type="ORF">GC096_02055</name>
</gene>
<dbReference type="RefSeq" id="WP_171628647.1">
    <property type="nucleotide sequence ID" value="NZ_WHNY01000005.1"/>
</dbReference>
<name>A0ABX1X367_9BACL</name>
<evidence type="ECO:0000256" key="12">
    <source>
        <dbReference type="SAM" id="Phobius"/>
    </source>
</evidence>
<dbReference type="InterPro" id="IPR036890">
    <property type="entry name" value="HATPase_C_sf"/>
</dbReference>
<dbReference type="InterPro" id="IPR010559">
    <property type="entry name" value="Sig_transdc_His_kin_internal"/>
</dbReference>
<keyword evidence="7" id="KW-0418">Kinase</keyword>
<evidence type="ECO:0000256" key="10">
    <source>
        <dbReference type="ARBA" id="ARBA00023012"/>
    </source>
</evidence>
<sequence length="596" mass="68648">MQLRIQTRLFLGFTLLSSILVSSSGYLYFSQTSKDLLDRVEETNMQQLYRYQEALDHIVQDMDRISAQVIYSTDIKNYLIEVNETDSSSFLSFTKRKKYEDLLASFNGPWFIASQINLISLSGFFLTYGKNMSILPDIEQRIEKVHWIKEALQLEGEKLLITPRINEWQENQELFFSLVRSFNFPPALTPAVVEIQQPYELLSETMELGQNKESQAKVFVIDDSGKQFYPNKKENKEQPEIPKLSGKVTEIKGAKSNESDIWIKLRSDYSGLTILIQQPKSVVMEPIIRLQKMTWLLGILGECISLVIAYILSAGIASPIRYLQTRLDKLSLDNMNISTTKKLRNTKEIASLYSTFEDMRTRLNDSLTEVLQAQKRENLAHLQAMYAQMNPHFLFNTLTSMASFAEESGFPEHARISQKLSNMLRYATQSVNNSVSLKQEIRYTIDYLELMQFRYEGQFSYTLLVDSSFDNEPVPKFLLQPLVENSFTHGFQQARPPWEIELSVESNEVNGYWLIRIKDNGSGFSNAAFKETQDLIQELNNGQIRQLDNLSAQGLGHIGIVNTLTRCHLFWNGQVQFTLNNLSRGMEFTISIRREA</sequence>
<evidence type="ECO:0000256" key="6">
    <source>
        <dbReference type="ARBA" id="ARBA00022741"/>
    </source>
</evidence>
<keyword evidence="8" id="KW-0067">ATP-binding</keyword>
<dbReference type="InterPro" id="IPR050640">
    <property type="entry name" value="Bact_2-comp_sensor_kinase"/>
</dbReference>
<keyword evidence="2" id="KW-1003">Cell membrane</keyword>
<dbReference type="Proteomes" id="UP000653578">
    <property type="component" value="Unassembled WGS sequence"/>
</dbReference>
<keyword evidence="15" id="KW-1185">Reference proteome</keyword>
<proteinExistence type="predicted"/>
<evidence type="ECO:0000256" key="11">
    <source>
        <dbReference type="ARBA" id="ARBA00023136"/>
    </source>
</evidence>
<comment type="subcellular location">
    <subcellularLocation>
        <location evidence="1">Cell membrane</location>
        <topology evidence="1">Multi-pass membrane protein</topology>
    </subcellularLocation>
</comment>
<evidence type="ECO:0000256" key="5">
    <source>
        <dbReference type="ARBA" id="ARBA00022692"/>
    </source>
</evidence>
<organism evidence="14 15">
    <name type="scientific">Paenibacillus plantarum</name>
    <dbReference type="NCBI Taxonomy" id="2654975"/>
    <lineage>
        <taxon>Bacteria</taxon>
        <taxon>Bacillati</taxon>
        <taxon>Bacillota</taxon>
        <taxon>Bacilli</taxon>
        <taxon>Bacillales</taxon>
        <taxon>Paenibacillaceae</taxon>
        <taxon>Paenibacillus</taxon>
    </lineage>
</organism>
<keyword evidence="6" id="KW-0547">Nucleotide-binding</keyword>
<feature type="transmembrane region" description="Helical" evidence="12">
    <location>
        <begin position="110"/>
        <end position="128"/>
    </location>
</feature>
<dbReference type="EMBL" id="WHNY01000005">
    <property type="protein sequence ID" value="NOU62831.1"/>
    <property type="molecule type" value="Genomic_DNA"/>
</dbReference>
<protein>
    <submittedName>
        <fullName evidence="14">HAMP domain-containing protein</fullName>
    </submittedName>
</protein>
<dbReference type="PANTHER" id="PTHR34220:SF11">
    <property type="entry name" value="SENSOR PROTEIN KINASE HPTS"/>
    <property type="match status" value="1"/>
</dbReference>
<feature type="domain" description="Signal transduction histidine kinase internal region" evidence="13">
    <location>
        <begin position="380"/>
        <end position="458"/>
    </location>
</feature>
<evidence type="ECO:0000256" key="3">
    <source>
        <dbReference type="ARBA" id="ARBA00022553"/>
    </source>
</evidence>
<evidence type="ECO:0000256" key="7">
    <source>
        <dbReference type="ARBA" id="ARBA00022777"/>
    </source>
</evidence>